<comment type="function">
    <text evidence="6">PPIases accelerate the folding of proteins. It catalyzes the cis-trans isomerization of proline imidic peptide bonds in oligopeptides.</text>
</comment>
<dbReference type="Gene3D" id="1.20.120.1150">
    <property type="match status" value="1"/>
</dbReference>
<organism evidence="8 9">
    <name type="scientific">Capsaspora owczarzaki (strain ATCC 30864)</name>
    <dbReference type="NCBI Taxonomy" id="595528"/>
    <lineage>
        <taxon>Eukaryota</taxon>
        <taxon>Filasterea</taxon>
        <taxon>Capsaspora</taxon>
    </lineage>
</organism>
<evidence type="ECO:0000256" key="4">
    <source>
        <dbReference type="ARBA" id="ARBA00023110"/>
    </source>
</evidence>
<evidence type="ECO:0000256" key="7">
    <source>
        <dbReference type="SAM" id="MobiDB-lite"/>
    </source>
</evidence>
<dbReference type="eggNOG" id="KOG2867">
    <property type="taxonomic scope" value="Eukaryota"/>
</dbReference>
<dbReference type="CDD" id="cd04087">
    <property type="entry name" value="PTPA"/>
    <property type="match status" value="1"/>
</dbReference>
<dbReference type="GO" id="GO:0005737">
    <property type="term" value="C:cytoplasm"/>
    <property type="evidence" value="ECO:0007669"/>
    <property type="project" value="UniProtKB-SubCell"/>
</dbReference>
<dbReference type="PANTHER" id="PTHR10012">
    <property type="entry name" value="SERINE/THREONINE-PROTEIN PHOSPHATASE 2A REGULATORY SUBUNIT B"/>
    <property type="match status" value="1"/>
</dbReference>
<comment type="similarity">
    <text evidence="6">Belongs to the PTPA-type PPIase family.</text>
</comment>
<dbReference type="Pfam" id="PF03095">
    <property type="entry name" value="PTPA"/>
    <property type="match status" value="1"/>
</dbReference>
<dbReference type="AlphaFoldDB" id="A0A0D2X2F2"/>
<dbReference type="GO" id="GO:0007052">
    <property type="term" value="P:mitotic spindle organization"/>
    <property type="evidence" value="ECO:0007669"/>
    <property type="project" value="TreeGrafter"/>
</dbReference>
<dbReference type="STRING" id="595528.A0A0D2X2F2"/>
<keyword evidence="4 6" id="KW-0697">Rotamase</keyword>
<dbReference type="GO" id="GO:0003755">
    <property type="term" value="F:peptidyl-prolyl cis-trans isomerase activity"/>
    <property type="evidence" value="ECO:0007669"/>
    <property type="project" value="UniProtKB-KW"/>
</dbReference>
<feature type="region of interest" description="Disordered" evidence="7">
    <location>
        <begin position="79"/>
        <end position="110"/>
    </location>
</feature>
<dbReference type="InParanoid" id="A0A0D2X2F2"/>
<evidence type="ECO:0000313" key="8">
    <source>
        <dbReference type="EMBL" id="KJE92454.1"/>
    </source>
</evidence>
<keyword evidence="9" id="KW-1185">Reference proteome</keyword>
<dbReference type="PhylomeDB" id="A0A0D2X2F2"/>
<dbReference type="OrthoDB" id="16120at2759"/>
<accession>A0A0D2X2F2</accession>
<dbReference type="SUPFAM" id="SSF140984">
    <property type="entry name" value="PTPA-like"/>
    <property type="match status" value="1"/>
</dbReference>
<evidence type="ECO:0000256" key="1">
    <source>
        <dbReference type="ARBA" id="ARBA00000971"/>
    </source>
</evidence>
<evidence type="ECO:0000256" key="2">
    <source>
        <dbReference type="ARBA" id="ARBA00004496"/>
    </source>
</evidence>
<evidence type="ECO:0000256" key="5">
    <source>
        <dbReference type="ARBA" id="ARBA00023235"/>
    </source>
</evidence>
<comment type="catalytic activity">
    <reaction evidence="1 6">
        <text>[protein]-peptidylproline (omega=180) = [protein]-peptidylproline (omega=0)</text>
        <dbReference type="Rhea" id="RHEA:16237"/>
        <dbReference type="Rhea" id="RHEA-COMP:10747"/>
        <dbReference type="Rhea" id="RHEA-COMP:10748"/>
        <dbReference type="ChEBI" id="CHEBI:83833"/>
        <dbReference type="ChEBI" id="CHEBI:83834"/>
        <dbReference type="EC" id="5.2.1.8"/>
    </reaction>
</comment>
<sequence length="463" mass="52422">MNYPTEAEIEASRNRIEQQRSAPTRPLRPPPPPLPRIDILQHNRLHDEQQQRQEESGWSEAGFRAPRRAIGSQSDLDHFLSCWPETSPGEPDAASDHHRHDTPANPSTLGGGAYGQLVGFVTRLAQSVQGVKLTAPCHESQVAKGLLELLETVHGWVAEIPPATDHSSRFGNPAFRQWMDRLAERGDALLNTLILVHLPAEIDEPARQAVVSEIREYLLSCWGDRQRIDYGTGHETHFIAFLLCLERIGLVTSEDYQALVLRVFNQYIKVMRALQLAYWLEPAGSHGVWGLDDYHFLPFLFGSSQLIEHRHIKPKSILYAETCDAFAKEYMYLACIKFVNEVKTETLAWHSPMLYDISSVKTWAKVHEGMLKMYRKEVLGKLPIMQHFRFGSLIYFNAFDFIEFGDEHADECHDDAHGHGHSHSHGQDVQPVFHEHATCCISHLPSAIAAKAHSTGLRSIPFD</sequence>
<dbReference type="InterPro" id="IPR043170">
    <property type="entry name" value="PTPA_C_lid"/>
</dbReference>
<feature type="region of interest" description="Disordered" evidence="7">
    <location>
        <begin position="1"/>
        <end position="41"/>
    </location>
</feature>
<dbReference type="EC" id="5.2.1.8" evidence="6"/>
<evidence type="ECO:0000313" key="9">
    <source>
        <dbReference type="Proteomes" id="UP000008743"/>
    </source>
</evidence>
<dbReference type="GO" id="GO:0008160">
    <property type="term" value="F:protein tyrosine phosphatase activator activity"/>
    <property type="evidence" value="ECO:0007669"/>
    <property type="project" value="TreeGrafter"/>
</dbReference>
<gene>
    <name evidence="8" type="ORF">CAOG_003427</name>
</gene>
<evidence type="ECO:0000256" key="3">
    <source>
        <dbReference type="ARBA" id="ARBA00022490"/>
    </source>
</evidence>
<evidence type="ECO:0000256" key="6">
    <source>
        <dbReference type="RuleBase" id="RU361210"/>
    </source>
</evidence>
<reference evidence="9" key="1">
    <citation type="submission" date="2011-02" db="EMBL/GenBank/DDBJ databases">
        <title>The Genome Sequence of Capsaspora owczarzaki ATCC 30864.</title>
        <authorList>
            <person name="Russ C."/>
            <person name="Cuomo C."/>
            <person name="Burger G."/>
            <person name="Gray M.W."/>
            <person name="Holland P.W.H."/>
            <person name="King N."/>
            <person name="Lang F.B.F."/>
            <person name="Roger A.J."/>
            <person name="Ruiz-Trillo I."/>
            <person name="Young S.K."/>
            <person name="Zeng Q."/>
            <person name="Gargeya S."/>
            <person name="Alvarado L."/>
            <person name="Berlin A."/>
            <person name="Chapman S.B."/>
            <person name="Chen Z."/>
            <person name="Freedman E."/>
            <person name="Gellesch M."/>
            <person name="Goldberg J."/>
            <person name="Griggs A."/>
            <person name="Gujja S."/>
            <person name="Heilman E."/>
            <person name="Heiman D."/>
            <person name="Howarth C."/>
            <person name="Mehta T."/>
            <person name="Neiman D."/>
            <person name="Pearson M."/>
            <person name="Roberts A."/>
            <person name="Saif S."/>
            <person name="Shea T."/>
            <person name="Shenoy N."/>
            <person name="Sisk P."/>
            <person name="Stolte C."/>
            <person name="Sykes S."/>
            <person name="White J."/>
            <person name="Yandava C."/>
            <person name="Haas B."/>
            <person name="Nusbaum C."/>
            <person name="Birren B."/>
        </authorList>
    </citation>
    <scope>NUCLEOTIDE SEQUENCE</scope>
    <source>
        <strain evidence="9">ATCC 30864</strain>
    </source>
</reference>
<dbReference type="FunFam" id="1.20.120.1150:FF:000002">
    <property type="entry name" value="Serine/threonine-protein phosphatase 2A activator"/>
    <property type="match status" value="1"/>
</dbReference>
<dbReference type="GO" id="GO:0005634">
    <property type="term" value="C:nucleus"/>
    <property type="evidence" value="ECO:0007669"/>
    <property type="project" value="TreeGrafter"/>
</dbReference>
<dbReference type="GO" id="GO:0000159">
    <property type="term" value="C:protein phosphatase type 2A complex"/>
    <property type="evidence" value="ECO:0007669"/>
    <property type="project" value="TreeGrafter"/>
</dbReference>
<protein>
    <recommendedName>
        <fullName evidence="6">Serine/threonine-protein phosphatase 2A activator</fullName>
        <ecNumber evidence="6">5.2.1.8</ecNumber>
    </recommendedName>
    <alternativeName>
        <fullName evidence="6">Phosphotyrosyl phosphatase activator</fullName>
    </alternativeName>
</protein>
<dbReference type="PANTHER" id="PTHR10012:SF5">
    <property type="entry name" value="SERINE_THREONINE-PROTEIN PHOSPHATASE 2A ACTIVATOR 2"/>
    <property type="match status" value="1"/>
</dbReference>
<dbReference type="FunCoup" id="A0A0D2X2F2">
    <property type="interactions" value="51"/>
</dbReference>
<dbReference type="Proteomes" id="UP000008743">
    <property type="component" value="Unassembled WGS sequence"/>
</dbReference>
<proteinExistence type="inferred from homology"/>
<dbReference type="RefSeq" id="XP_004364266.2">
    <property type="nucleotide sequence ID" value="XM_004364209.2"/>
</dbReference>
<comment type="subcellular location">
    <subcellularLocation>
        <location evidence="2 6">Cytoplasm</location>
    </subcellularLocation>
</comment>
<keyword evidence="5 6" id="KW-0413">Isomerase</keyword>
<name>A0A0D2X2F2_CAPO3</name>
<keyword evidence="3 6" id="KW-0963">Cytoplasm</keyword>
<dbReference type="EMBL" id="KE346363">
    <property type="protein sequence ID" value="KJE92454.1"/>
    <property type="molecule type" value="Genomic_DNA"/>
</dbReference>
<dbReference type="InterPro" id="IPR037218">
    <property type="entry name" value="PTPA_sf"/>
</dbReference>
<feature type="compositionally biased region" description="Pro residues" evidence="7">
    <location>
        <begin position="26"/>
        <end position="35"/>
    </location>
</feature>
<dbReference type="InterPro" id="IPR004327">
    <property type="entry name" value="Phstyr_phstse_ac"/>
</dbReference>